<reference evidence="2" key="1">
    <citation type="submission" date="2015-06" db="EMBL/GenBank/DDBJ databases">
        <title>Expansion of signal transduction pathways in fungi by whole-genome duplication.</title>
        <authorList>
            <consortium name="DOE Joint Genome Institute"/>
            <person name="Corrochano L.M."/>
            <person name="Kuo A."/>
            <person name="Marcet-Houben M."/>
            <person name="Polaino S."/>
            <person name="Salamov A."/>
            <person name="Villalobos J.M."/>
            <person name="Alvarez M.I."/>
            <person name="Avalos J."/>
            <person name="Benito E.P."/>
            <person name="Benoit I."/>
            <person name="Burger G."/>
            <person name="Camino L.P."/>
            <person name="Canovas D."/>
            <person name="Cerda-Olmedo E."/>
            <person name="Cheng J.-F."/>
            <person name="Dominguez A."/>
            <person name="Elias M."/>
            <person name="Eslava A.P."/>
            <person name="Glaser F."/>
            <person name="Grimwood J."/>
            <person name="Gutierrez G."/>
            <person name="Heitman J."/>
            <person name="Henrissat B."/>
            <person name="Iturriaga E.A."/>
            <person name="Lang B.F."/>
            <person name="Lavin J.L."/>
            <person name="Lee S."/>
            <person name="Li W."/>
            <person name="Lindquist E."/>
            <person name="Lopez-Garcia S."/>
            <person name="Luque E.M."/>
            <person name="Marcos A.T."/>
            <person name="Martin J."/>
            <person name="McCluskey K."/>
            <person name="Medina H.R."/>
            <person name="Miralles-Duran A."/>
            <person name="Miyazaki A."/>
            <person name="Munoz-Torres E."/>
            <person name="Oguiza J.A."/>
            <person name="Ohm R."/>
            <person name="Olmedo M."/>
            <person name="Orejas M."/>
            <person name="Ortiz-Castellanos L."/>
            <person name="Pisabarro A.G."/>
            <person name="Rodriguez-Romero J."/>
            <person name="Ruiz-Herrera J."/>
            <person name="Ruiz-Vazquez R."/>
            <person name="Sanz C."/>
            <person name="Schackwitz W."/>
            <person name="Schmutz J."/>
            <person name="Shahriari M."/>
            <person name="Shelest E."/>
            <person name="Silva-Franco F."/>
            <person name="Soanes D."/>
            <person name="Syed K."/>
            <person name="Tagua V.G."/>
            <person name="Talbot N.J."/>
            <person name="Thon M."/>
            <person name="De vries R.P."/>
            <person name="Wiebenga A."/>
            <person name="Yadav J.S."/>
            <person name="Braun E.L."/>
            <person name="Baker S."/>
            <person name="Garre V."/>
            <person name="Horwitz B."/>
            <person name="Torres-Martinez S."/>
            <person name="Idnurm A."/>
            <person name="Herrera-Estrella A."/>
            <person name="Gabaldon T."/>
            <person name="Grigoriev I.V."/>
        </authorList>
    </citation>
    <scope>NUCLEOTIDE SEQUENCE [LARGE SCALE GENOMIC DNA]</scope>
    <source>
        <strain evidence="2">NRRL 1555(-)</strain>
    </source>
</reference>
<accession>A0A167JWX4</accession>
<dbReference type="GeneID" id="29003128"/>
<dbReference type="RefSeq" id="XP_018284878.1">
    <property type="nucleotide sequence ID" value="XM_018442222.1"/>
</dbReference>
<sequence>MYRYNGLAVILFSMVYNRSGEAYKDLSFKGCLTLAAQILIKKSNYFTLKKNINIDIWAILAGKCVAQNSISLQDSSTHRNTSMTAKIHRKESQRYRLVRLSDILKINDSVIGVNELLYFD</sequence>
<protein>
    <submittedName>
        <fullName evidence="1">Uncharacterized protein</fullName>
    </submittedName>
</protein>
<name>A0A167JWX4_PHYB8</name>
<organism evidence="1 2">
    <name type="scientific">Phycomyces blakesleeanus (strain ATCC 8743b / DSM 1359 / FGSC 10004 / NBRC 33097 / NRRL 1555)</name>
    <dbReference type="NCBI Taxonomy" id="763407"/>
    <lineage>
        <taxon>Eukaryota</taxon>
        <taxon>Fungi</taxon>
        <taxon>Fungi incertae sedis</taxon>
        <taxon>Mucoromycota</taxon>
        <taxon>Mucoromycotina</taxon>
        <taxon>Mucoromycetes</taxon>
        <taxon>Mucorales</taxon>
        <taxon>Phycomycetaceae</taxon>
        <taxon>Phycomyces</taxon>
    </lineage>
</organism>
<evidence type="ECO:0000313" key="2">
    <source>
        <dbReference type="Proteomes" id="UP000077315"/>
    </source>
</evidence>
<evidence type="ECO:0000313" key="1">
    <source>
        <dbReference type="EMBL" id="OAD66838.1"/>
    </source>
</evidence>
<gene>
    <name evidence="1" type="ORF">PHYBLDRAFT_70171</name>
</gene>
<dbReference type="Proteomes" id="UP000077315">
    <property type="component" value="Unassembled WGS sequence"/>
</dbReference>
<dbReference type="AlphaFoldDB" id="A0A167JWX4"/>
<dbReference type="VEuPathDB" id="FungiDB:PHYBLDRAFT_70171"/>
<dbReference type="InParanoid" id="A0A167JWX4"/>
<keyword evidence="2" id="KW-1185">Reference proteome</keyword>
<dbReference type="EMBL" id="KV441000">
    <property type="protein sequence ID" value="OAD66838.1"/>
    <property type="molecule type" value="Genomic_DNA"/>
</dbReference>
<proteinExistence type="predicted"/>